<dbReference type="FunFam" id="3.90.470.20:FF:000001">
    <property type="entry name" value="Holo-[acyl-carrier-protein] synthase"/>
    <property type="match status" value="1"/>
</dbReference>
<dbReference type="RefSeq" id="WP_013975430.1">
    <property type="nucleotide sequence ID" value="NC_015735.1"/>
</dbReference>
<dbReference type="STRING" id="903503.MEPCIT_005"/>
<keyword evidence="4 10" id="KW-0276">Fatty acid metabolism</keyword>
<reference key="1">
    <citation type="submission" date="2010-09" db="EMBL/GenBank/DDBJ databases">
        <title>An interdependent metabolic patchwork in the nested three-way symbiosis of mealybugs.</title>
        <authorList>
            <person name="McCutcheon J.P."/>
            <person name="von Dohlen C.D."/>
        </authorList>
    </citation>
    <scope>NUCLEOTIDE SEQUENCE</scope>
    <source>
        <strain>PCIT</strain>
    </source>
</reference>
<dbReference type="NCBIfam" id="TIGR00516">
    <property type="entry name" value="acpS"/>
    <property type="match status" value="1"/>
</dbReference>
<dbReference type="InterPro" id="IPR037143">
    <property type="entry name" value="4-PPantetheinyl_Trfase_dom_sf"/>
</dbReference>
<comment type="subcellular location">
    <subcellularLocation>
        <location evidence="10">Cytoplasm</location>
    </subcellularLocation>
</comment>
<evidence type="ECO:0000256" key="3">
    <source>
        <dbReference type="ARBA" id="ARBA00022723"/>
    </source>
</evidence>
<gene>
    <name evidence="10 13" type="primary">acpS</name>
    <name evidence="12" type="ordered locus">MEPCIT_005</name>
    <name evidence="13" type="ordered locus">MEPCIT_261</name>
</gene>
<dbReference type="EC" id="2.7.8.7" evidence="10"/>
<keyword evidence="10" id="KW-0963">Cytoplasm</keyword>
<keyword evidence="5 10" id="KW-0460">Magnesium</keyword>
<name>F7XXS6_MOREP</name>
<feature type="domain" description="4'-phosphopantetheinyl transferase" evidence="11">
    <location>
        <begin position="5"/>
        <end position="102"/>
    </location>
</feature>
<evidence type="ECO:0000313" key="13">
    <source>
        <dbReference type="EMBL" id="AEI74902.1"/>
    </source>
</evidence>
<evidence type="ECO:0000256" key="5">
    <source>
        <dbReference type="ARBA" id="ARBA00022842"/>
    </source>
</evidence>
<comment type="function">
    <text evidence="9">Transfers the 4'-phosphopantetheine moiety from coenzyme A to the 'Ser-36' of acyl-carrier-protein.</text>
</comment>
<evidence type="ECO:0000259" key="11">
    <source>
        <dbReference type="Pfam" id="PF01648"/>
    </source>
</evidence>
<dbReference type="InterPro" id="IPR002582">
    <property type="entry name" value="ACPS"/>
</dbReference>
<keyword evidence="2 10" id="KW-0808">Transferase</keyword>
<feature type="binding site" evidence="10">
    <location>
        <position position="9"/>
    </location>
    <ligand>
        <name>Mg(2+)</name>
        <dbReference type="ChEBI" id="CHEBI:18420"/>
    </ligand>
</feature>
<dbReference type="AlphaFoldDB" id="F7XXS6"/>
<dbReference type="KEGG" id="men:MEPCIT_261"/>
<evidence type="ECO:0000313" key="14">
    <source>
        <dbReference type="Proteomes" id="UP000000504"/>
    </source>
</evidence>
<keyword evidence="14" id="KW-1185">Reference proteome</keyword>
<reference evidence="13 14" key="2">
    <citation type="journal article" date="2011" name="Curr. Biol.">
        <title>An interdependent metabolic patchwork in the nested symbiosis of mealybugs.</title>
        <authorList>
            <person name="McCutcheon J.P."/>
            <person name="von Dohlen C.D."/>
        </authorList>
    </citation>
    <scope>NUCLEOTIDE SEQUENCE [LARGE SCALE GENOMIC DNA]</scope>
    <source>
        <strain evidence="13 14">PCIT</strain>
    </source>
</reference>
<dbReference type="GO" id="GO:0005737">
    <property type="term" value="C:cytoplasm"/>
    <property type="evidence" value="ECO:0007669"/>
    <property type="project" value="UniProtKB-SubCell"/>
</dbReference>
<evidence type="ECO:0000256" key="8">
    <source>
        <dbReference type="ARBA" id="ARBA00050875"/>
    </source>
</evidence>
<comment type="catalytic activity">
    <reaction evidence="8 10">
        <text>apo-[ACP] + CoA = holo-[ACP] + adenosine 3',5'-bisphosphate + H(+)</text>
        <dbReference type="Rhea" id="RHEA:12068"/>
        <dbReference type="Rhea" id="RHEA-COMP:9685"/>
        <dbReference type="Rhea" id="RHEA-COMP:9690"/>
        <dbReference type="ChEBI" id="CHEBI:15378"/>
        <dbReference type="ChEBI" id="CHEBI:29999"/>
        <dbReference type="ChEBI" id="CHEBI:57287"/>
        <dbReference type="ChEBI" id="CHEBI:58343"/>
        <dbReference type="ChEBI" id="CHEBI:64479"/>
        <dbReference type="EC" id="2.7.8.7"/>
    </reaction>
</comment>
<dbReference type="Proteomes" id="UP000000504">
    <property type="component" value="Chromosome"/>
</dbReference>
<organism evidence="13 14">
    <name type="scientific">Moranella endobia (strain PCIT)</name>
    <dbReference type="NCBI Taxonomy" id="903503"/>
    <lineage>
        <taxon>Bacteria</taxon>
        <taxon>Pseudomonadati</taxon>
        <taxon>Pseudomonadota</taxon>
        <taxon>Gammaproteobacteria</taxon>
        <taxon>Enterobacterales</taxon>
        <taxon>Enterobacteriaceae</taxon>
        <taxon>Candidatus Moranella</taxon>
    </lineage>
</organism>
<dbReference type="EMBL" id="CP002243">
    <property type="protein sequence ID" value="AEI74902.1"/>
    <property type="molecule type" value="Genomic_DNA"/>
</dbReference>
<dbReference type="OrthoDB" id="517356at2"/>
<evidence type="ECO:0000256" key="6">
    <source>
        <dbReference type="ARBA" id="ARBA00023098"/>
    </source>
</evidence>
<accession>F7XXS6</accession>
<dbReference type="InterPro" id="IPR008278">
    <property type="entry name" value="4-PPantetheinyl_Trfase_dom"/>
</dbReference>
<comment type="function">
    <text evidence="10">Transfers the 4'-phosphopantetheine moiety from coenzyme A to a Ser of acyl-carrier-protein.</text>
</comment>
<feature type="binding site" evidence="10">
    <location>
        <position position="58"/>
    </location>
    <ligand>
        <name>Mg(2+)</name>
        <dbReference type="ChEBI" id="CHEBI:18420"/>
    </ligand>
</feature>
<evidence type="ECO:0000256" key="4">
    <source>
        <dbReference type="ARBA" id="ARBA00022832"/>
    </source>
</evidence>
<evidence type="ECO:0000256" key="10">
    <source>
        <dbReference type="HAMAP-Rule" id="MF_00101"/>
    </source>
</evidence>
<evidence type="ECO:0000313" key="12">
    <source>
        <dbReference type="EMBL" id="AEI74679.1"/>
    </source>
</evidence>
<comment type="cofactor">
    <cofactor evidence="10">
        <name>Mg(2+)</name>
        <dbReference type="ChEBI" id="CHEBI:18420"/>
    </cofactor>
</comment>
<evidence type="ECO:0000256" key="9">
    <source>
        <dbReference type="ARBA" id="ARBA00054726"/>
    </source>
</evidence>
<evidence type="ECO:0000256" key="7">
    <source>
        <dbReference type="ARBA" id="ARBA00023160"/>
    </source>
</evidence>
<comment type="similarity">
    <text evidence="10">Belongs to the P-Pant transferase superfamily. AcpS family.</text>
</comment>
<dbReference type="HAMAP" id="MF_00101">
    <property type="entry name" value="AcpS"/>
    <property type="match status" value="1"/>
</dbReference>
<keyword evidence="7 10" id="KW-0275">Fatty acid biosynthesis</keyword>
<keyword evidence="6 10" id="KW-0443">Lipid metabolism</keyword>
<dbReference type="EMBL" id="CP002243">
    <property type="protein sequence ID" value="AEI74679.1"/>
    <property type="molecule type" value="Genomic_DNA"/>
</dbReference>
<dbReference type="SUPFAM" id="SSF56214">
    <property type="entry name" value="4'-phosphopantetheinyl transferase"/>
    <property type="match status" value="1"/>
</dbReference>
<dbReference type="InterPro" id="IPR004568">
    <property type="entry name" value="Ppantetheine-prot_Trfase_dom"/>
</dbReference>
<keyword evidence="1 10" id="KW-0444">Lipid biosynthesis</keyword>
<dbReference type="Pfam" id="PF01648">
    <property type="entry name" value="ACPS"/>
    <property type="match status" value="1"/>
</dbReference>
<dbReference type="KEGG" id="men:MEPCIT_005"/>
<dbReference type="GO" id="GO:0008897">
    <property type="term" value="F:holo-[acyl-carrier-protein] synthase activity"/>
    <property type="evidence" value="ECO:0007669"/>
    <property type="project" value="UniProtKB-UniRule"/>
</dbReference>
<keyword evidence="3 10" id="KW-0479">Metal-binding</keyword>
<dbReference type="HOGENOM" id="CLU_089696_3_1_6"/>
<evidence type="ECO:0000256" key="1">
    <source>
        <dbReference type="ARBA" id="ARBA00022516"/>
    </source>
</evidence>
<sequence>MAIVGIGTDIVELERMEAVVSRTGAKIARRILSQNELLQYQQHNKPVRFLAKRFAVKEAVSKAFGTGIRNGLTFSQVEVCNDAMGKPSLQLIAQAAELASRLKITRMHVTLADERYYVYAMVIFEQ</sequence>
<dbReference type="NCBIfam" id="TIGR00556">
    <property type="entry name" value="pantethn_trn"/>
    <property type="match status" value="1"/>
</dbReference>
<evidence type="ECO:0000256" key="2">
    <source>
        <dbReference type="ARBA" id="ARBA00022679"/>
    </source>
</evidence>
<protein>
    <recommendedName>
        <fullName evidence="10">Holo-[acyl-carrier-protein] synthase</fullName>
        <shortName evidence="10">Holo-ACP synthase</shortName>
        <ecNumber evidence="10">2.7.8.7</ecNumber>
    </recommendedName>
    <alternativeName>
        <fullName evidence="10">4'-phosphopantetheinyl transferase AcpS</fullName>
    </alternativeName>
</protein>
<dbReference type="GO" id="GO:0000287">
    <property type="term" value="F:magnesium ion binding"/>
    <property type="evidence" value="ECO:0007669"/>
    <property type="project" value="UniProtKB-UniRule"/>
</dbReference>
<proteinExistence type="inferred from homology"/>
<dbReference type="eggNOG" id="COG0736">
    <property type="taxonomic scope" value="Bacteria"/>
</dbReference>
<dbReference type="GO" id="GO:0006633">
    <property type="term" value="P:fatty acid biosynthetic process"/>
    <property type="evidence" value="ECO:0007669"/>
    <property type="project" value="UniProtKB-UniRule"/>
</dbReference>
<dbReference type="Gene3D" id="3.90.470.20">
    <property type="entry name" value="4'-phosphopantetheinyl transferase domain"/>
    <property type="match status" value="1"/>
</dbReference>